<evidence type="ECO:0000313" key="2">
    <source>
        <dbReference type="EMBL" id="QJD82416.1"/>
    </source>
</evidence>
<keyword evidence="3" id="KW-1185">Reference proteome</keyword>
<name>A0A7Z2ZJP0_9BACL</name>
<dbReference type="Proteomes" id="UP000502248">
    <property type="component" value="Chromosome"/>
</dbReference>
<proteinExistence type="predicted"/>
<sequence length="178" mass="20536">MPVFGFKQYGVMLLIGIVAVFMLSRLPFFEESVRQRKNAVVVFQPKQTNMLTDDTLVDRVSKLQLSNQILKVGWDHSILTIDLLGYDPEKVWVDMGQLIIFSYEKVHNVKQVLIRAFADKGDQRILLLAAETRRSDWSDKELTEISHNEFRLHSNLESNLRLSITPSGKRWIANFANS</sequence>
<keyword evidence="1" id="KW-0812">Transmembrane</keyword>
<dbReference type="AlphaFoldDB" id="A0A7Z2ZJP0"/>
<feature type="transmembrane region" description="Helical" evidence="1">
    <location>
        <begin position="6"/>
        <end position="28"/>
    </location>
</feature>
<keyword evidence="1" id="KW-0472">Membrane</keyword>
<reference evidence="2 3" key="1">
    <citation type="submission" date="2020-04" db="EMBL/GenBank/DDBJ databases">
        <title>Genome sequencing of novel species.</title>
        <authorList>
            <person name="Heo J."/>
            <person name="Kim S.-J."/>
            <person name="Kim J.-S."/>
            <person name="Hong S.-B."/>
            <person name="Kwon S.-W."/>
        </authorList>
    </citation>
    <scope>NUCLEOTIDE SEQUENCE [LARGE SCALE GENOMIC DNA]</scope>
    <source>
        <strain evidence="2 3">MFER-1</strain>
    </source>
</reference>
<dbReference type="EMBL" id="CP051680">
    <property type="protein sequence ID" value="QJD82416.1"/>
    <property type="molecule type" value="Genomic_DNA"/>
</dbReference>
<protein>
    <submittedName>
        <fullName evidence="2">Uncharacterized protein</fullName>
    </submittedName>
</protein>
<dbReference type="KEGG" id="cheb:HH215_03930"/>
<evidence type="ECO:0000256" key="1">
    <source>
        <dbReference type="SAM" id="Phobius"/>
    </source>
</evidence>
<dbReference type="RefSeq" id="WP_169278715.1">
    <property type="nucleotide sequence ID" value="NZ_CP051680.1"/>
</dbReference>
<organism evidence="2 3">
    <name type="scientific">Cohnella herbarum</name>
    <dbReference type="NCBI Taxonomy" id="2728023"/>
    <lineage>
        <taxon>Bacteria</taxon>
        <taxon>Bacillati</taxon>
        <taxon>Bacillota</taxon>
        <taxon>Bacilli</taxon>
        <taxon>Bacillales</taxon>
        <taxon>Paenibacillaceae</taxon>
        <taxon>Cohnella</taxon>
    </lineage>
</organism>
<accession>A0A7Z2ZJP0</accession>
<gene>
    <name evidence="2" type="ORF">HH215_03930</name>
</gene>
<evidence type="ECO:0000313" key="3">
    <source>
        <dbReference type="Proteomes" id="UP000502248"/>
    </source>
</evidence>
<keyword evidence="1" id="KW-1133">Transmembrane helix</keyword>